<dbReference type="InterPro" id="IPR009072">
    <property type="entry name" value="Histone-fold"/>
</dbReference>
<dbReference type="Pfam" id="PF07571">
    <property type="entry name" value="TAF6_C"/>
    <property type="match status" value="1"/>
</dbReference>
<evidence type="ECO:0000256" key="3">
    <source>
        <dbReference type="ARBA" id="ARBA00023015"/>
    </source>
</evidence>
<feature type="domain" description="TATA box binding protein associated factor (TAF) histone-like fold" evidence="7">
    <location>
        <begin position="3"/>
        <end position="65"/>
    </location>
</feature>
<dbReference type="GO" id="GO:0046695">
    <property type="term" value="C:SLIK (SAGA-like) complex"/>
    <property type="evidence" value="ECO:0007669"/>
    <property type="project" value="InterPro"/>
</dbReference>
<proteinExistence type="inferred from homology"/>
<dbReference type="EMBL" id="CAUYUE010000008">
    <property type="protein sequence ID" value="CAK0783327.1"/>
    <property type="molecule type" value="Genomic_DNA"/>
</dbReference>
<dbReference type="GO" id="GO:0000124">
    <property type="term" value="C:SAGA complex"/>
    <property type="evidence" value="ECO:0007669"/>
    <property type="project" value="InterPro"/>
</dbReference>
<dbReference type="SUPFAM" id="SSF47113">
    <property type="entry name" value="Histone-fold"/>
    <property type="match status" value="1"/>
</dbReference>
<dbReference type="InterPro" id="IPR037796">
    <property type="entry name" value="TAF6"/>
</dbReference>
<evidence type="ECO:0000313" key="9">
    <source>
        <dbReference type="Proteomes" id="UP001314263"/>
    </source>
</evidence>
<sequence length="562" mass="60128">MSSVTPTLVQGIAGSLDFGSLSPDAAESLAPHLEVRLREIIQDALKFMRHSKRHTLSPDDVNSALIAKSREPIYGYGGRTVVTFANPEGMKDCFYIPDPYVDLKQELERKLAKCPVEVGTFPHWLIINGKQPAIPENAVIDRRQPPAKRRKLAAQHITDAAAGKEAAPVEAEQSQQQAQQQQATLIGVAKHVLSEELLLYLDRARALVAGESLAAEDESDKAVRSKQLELGFLASLASDPGLQPLVPYMTKMLADQVKKSLKSVKSLSLLLKVVRSLLQNEQLALDDYLQQVIPVVLTCVVAKELGASARDDHWAVRDLAATAMGALLEKFGPAYPELLSRVSNQLLKGLLDPSKPLTTHYGVVKCLTALGARAAGLLLVPHIPAYCAALDAALAGSVPGSVRRSEAEHVRAALVQAFAVAWHGSAVAKAFQSSAAKQRMPILKRAKLALPGRAATVPEAKEQPKQLASGGDTPMAMDTTGAEAPVQAADGAQNPSDDPPAEAMAQPGSPEEREGDEAAITQSPRETERTLVSVDALIAAYEALGQEALFVVQSCFRAEPIL</sequence>
<dbReference type="GO" id="GO:0005669">
    <property type="term" value="C:transcription factor TFIID complex"/>
    <property type="evidence" value="ECO:0007669"/>
    <property type="project" value="InterPro"/>
</dbReference>
<keyword evidence="9" id="KW-1185">Reference proteome</keyword>
<evidence type="ECO:0000256" key="1">
    <source>
        <dbReference type="ARBA" id="ARBA00004123"/>
    </source>
</evidence>
<keyword evidence="4" id="KW-0804">Transcription</keyword>
<name>A0AAV1IAU6_9CHLO</name>
<keyword evidence="5" id="KW-0539">Nucleus</keyword>
<dbReference type="CDD" id="cd22931">
    <property type="entry name" value="HFD_TAF6"/>
    <property type="match status" value="1"/>
</dbReference>
<evidence type="ECO:0000313" key="8">
    <source>
        <dbReference type="EMBL" id="CAK0783327.1"/>
    </source>
</evidence>
<dbReference type="Pfam" id="PF02969">
    <property type="entry name" value="TAF"/>
    <property type="match status" value="1"/>
</dbReference>
<dbReference type="PANTHER" id="PTHR10221">
    <property type="entry name" value="TRANSCRIPTION INITIATION FACTOR TFIID SUBUNIT 6"/>
    <property type="match status" value="1"/>
</dbReference>
<comment type="caution">
    <text evidence="8">The sequence shown here is derived from an EMBL/GenBank/DDBJ whole genome shotgun (WGS) entry which is preliminary data.</text>
</comment>
<dbReference type="InterPro" id="IPR016024">
    <property type="entry name" value="ARM-type_fold"/>
</dbReference>
<dbReference type="Gene3D" id="1.10.20.10">
    <property type="entry name" value="Histone, subunit A"/>
    <property type="match status" value="1"/>
</dbReference>
<dbReference type="Proteomes" id="UP001314263">
    <property type="component" value="Unassembled WGS sequence"/>
</dbReference>
<evidence type="ECO:0000256" key="2">
    <source>
        <dbReference type="ARBA" id="ARBA00007688"/>
    </source>
</evidence>
<dbReference type="InterPro" id="IPR004823">
    <property type="entry name" value="TAF_TATA-bd_Histone-like_dom"/>
</dbReference>
<evidence type="ECO:0000256" key="5">
    <source>
        <dbReference type="ARBA" id="ARBA00023242"/>
    </source>
</evidence>
<dbReference type="InterPro" id="IPR011442">
    <property type="entry name" value="TAF6_C"/>
</dbReference>
<dbReference type="SUPFAM" id="SSF48371">
    <property type="entry name" value="ARM repeat"/>
    <property type="match status" value="1"/>
</dbReference>
<dbReference type="GO" id="GO:0046982">
    <property type="term" value="F:protein heterodimerization activity"/>
    <property type="evidence" value="ECO:0007669"/>
    <property type="project" value="InterPro"/>
</dbReference>
<keyword evidence="3" id="KW-0805">Transcription regulation</keyword>
<dbReference type="GO" id="GO:0016251">
    <property type="term" value="F:RNA polymerase II general transcription initiation factor activity"/>
    <property type="evidence" value="ECO:0007669"/>
    <property type="project" value="InterPro"/>
</dbReference>
<dbReference type="PANTHER" id="PTHR10221:SF9">
    <property type="entry name" value="TRANSCRIPTION INITIATION FACTOR TFIID SUBUNIT 6"/>
    <property type="match status" value="1"/>
</dbReference>
<evidence type="ECO:0000256" key="4">
    <source>
        <dbReference type="ARBA" id="ARBA00023163"/>
    </source>
</evidence>
<dbReference type="InterPro" id="IPR046344">
    <property type="entry name" value="TAF6_C_sf"/>
</dbReference>
<dbReference type="SMART" id="SM00803">
    <property type="entry name" value="TAF"/>
    <property type="match status" value="1"/>
</dbReference>
<dbReference type="AlphaFoldDB" id="A0AAV1IAU6"/>
<protein>
    <recommendedName>
        <fullName evidence="7">TATA box binding protein associated factor (TAF) histone-like fold domain-containing protein</fullName>
    </recommendedName>
</protein>
<dbReference type="Gene3D" id="1.25.40.770">
    <property type="entry name" value="TAF6, C-terminal HEAT repeat domain"/>
    <property type="match status" value="1"/>
</dbReference>
<evidence type="ECO:0000259" key="7">
    <source>
        <dbReference type="SMART" id="SM00803"/>
    </source>
</evidence>
<comment type="similarity">
    <text evidence="2">Belongs to the TAF6 family.</text>
</comment>
<feature type="region of interest" description="Disordered" evidence="6">
    <location>
        <begin position="454"/>
        <end position="528"/>
    </location>
</feature>
<dbReference type="GO" id="GO:0003713">
    <property type="term" value="F:transcription coactivator activity"/>
    <property type="evidence" value="ECO:0007669"/>
    <property type="project" value="TreeGrafter"/>
</dbReference>
<dbReference type="GO" id="GO:0051123">
    <property type="term" value="P:RNA polymerase II preinitiation complex assembly"/>
    <property type="evidence" value="ECO:0007669"/>
    <property type="project" value="TreeGrafter"/>
</dbReference>
<reference evidence="8 9" key="1">
    <citation type="submission" date="2023-10" db="EMBL/GenBank/DDBJ databases">
        <authorList>
            <person name="Maclean D."/>
            <person name="Macfadyen A."/>
        </authorList>
    </citation>
    <scope>NUCLEOTIDE SEQUENCE [LARGE SCALE GENOMIC DNA]</scope>
</reference>
<gene>
    <name evidence="8" type="ORF">CVIRNUC_006526</name>
</gene>
<organism evidence="8 9">
    <name type="scientific">Coccomyxa viridis</name>
    <dbReference type="NCBI Taxonomy" id="1274662"/>
    <lineage>
        <taxon>Eukaryota</taxon>
        <taxon>Viridiplantae</taxon>
        <taxon>Chlorophyta</taxon>
        <taxon>core chlorophytes</taxon>
        <taxon>Trebouxiophyceae</taxon>
        <taxon>Trebouxiophyceae incertae sedis</taxon>
        <taxon>Coccomyxaceae</taxon>
        <taxon>Coccomyxa</taxon>
    </lineage>
</organism>
<accession>A0AAV1IAU6</accession>
<dbReference type="CDD" id="cd08050">
    <property type="entry name" value="TAF6C"/>
    <property type="match status" value="1"/>
</dbReference>
<evidence type="ECO:0000256" key="6">
    <source>
        <dbReference type="SAM" id="MobiDB-lite"/>
    </source>
</evidence>
<comment type="subcellular location">
    <subcellularLocation>
        <location evidence="1">Nucleus</location>
    </subcellularLocation>
</comment>